<keyword evidence="5" id="KW-1185">Reference proteome</keyword>
<evidence type="ECO:0000256" key="1">
    <source>
        <dbReference type="ARBA" id="ARBA00007637"/>
    </source>
</evidence>
<evidence type="ECO:0000256" key="3">
    <source>
        <dbReference type="ARBA" id="ARBA00023235"/>
    </source>
</evidence>
<dbReference type="EMBL" id="CM007389">
    <property type="protein sequence ID" value="ONK58314.1"/>
    <property type="molecule type" value="Genomic_DNA"/>
</dbReference>
<dbReference type="Gene3D" id="3.90.25.10">
    <property type="entry name" value="UDP-galactose 4-epimerase, domain 1"/>
    <property type="match status" value="1"/>
</dbReference>
<evidence type="ECO:0000313" key="5">
    <source>
        <dbReference type="Proteomes" id="UP000243459"/>
    </source>
</evidence>
<proteinExistence type="inferred from homology"/>
<dbReference type="InterPro" id="IPR036291">
    <property type="entry name" value="NAD(P)-bd_dom_sf"/>
</dbReference>
<evidence type="ECO:0000256" key="2">
    <source>
        <dbReference type="ARBA" id="ARBA00023027"/>
    </source>
</evidence>
<dbReference type="Gene3D" id="3.40.50.720">
    <property type="entry name" value="NAD(P)-binding Rossmann-like Domain"/>
    <property type="match status" value="1"/>
</dbReference>
<evidence type="ECO:0008006" key="6">
    <source>
        <dbReference type="Google" id="ProtNLM"/>
    </source>
</evidence>
<dbReference type="PANTHER" id="PTHR43574">
    <property type="entry name" value="EPIMERASE-RELATED"/>
    <property type="match status" value="1"/>
</dbReference>
<comment type="similarity">
    <text evidence="1">Belongs to the NAD(P)-dependent epimerase/dehydratase family.</text>
</comment>
<dbReference type="AlphaFoldDB" id="A0A5P1E6S5"/>
<reference evidence="5" key="1">
    <citation type="journal article" date="2017" name="Nat. Commun.">
        <title>The asparagus genome sheds light on the origin and evolution of a young Y chromosome.</title>
        <authorList>
            <person name="Harkess A."/>
            <person name="Zhou J."/>
            <person name="Xu C."/>
            <person name="Bowers J.E."/>
            <person name="Van der Hulst R."/>
            <person name="Ayyampalayam S."/>
            <person name="Mercati F."/>
            <person name="Riccardi P."/>
            <person name="McKain M.R."/>
            <person name="Kakrana A."/>
            <person name="Tang H."/>
            <person name="Ray J."/>
            <person name="Groenendijk J."/>
            <person name="Arikit S."/>
            <person name="Mathioni S.M."/>
            <person name="Nakano M."/>
            <person name="Shan H."/>
            <person name="Telgmann-Rauber A."/>
            <person name="Kanno A."/>
            <person name="Yue Z."/>
            <person name="Chen H."/>
            <person name="Li W."/>
            <person name="Chen Y."/>
            <person name="Xu X."/>
            <person name="Zhang Y."/>
            <person name="Luo S."/>
            <person name="Chen H."/>
            <person name="Gao J."/>
            <person name="Mao Z."/>
            <person name="Pires J.C."/>
            <person name="Luo M."/>
            <person name="Kudrna D."/>
            <person name="Wing R.A."/>
            <person name="Meyers B.C."/>
            <person name="Yi K."/>
            <person name="Kong H."/>
            <person name="Lavrijsen P."/>
            <person name="Sunseri F."/>
            <person name="Falavigna A."/>
            <person name="Ye Y."/>
            <person name="Leebens-Mack J.H."/>
            <person name="Chen G."/>
        </authorList>
    </citation>
    <scope>NUCLEOTIDE SEQUENCE [LARGE SCALE GENOMIC DNA]</scope>
    <source>
        <strain evidence="5">cv. DH0086</strain>
    </source>
</reference>
<accession>A0A5P1E6S5</accession>
<dbReference type="GO" id="GO:0016853">
    <property type="term" value="F:isomerase activity"/>
    <property type="evidence" value="ECO:0007669"/>
    <property type="project" value="UniProtKB-KW"/>
</dbReference>
<protein>
    <recommendedName>
        <fullName evidence="6">NAD(P)-binding domain-containing protein</fullName>
    </recommendedName>
</protein>
<dbReference type="SUPFAM" id="SSF51735">
    <property type="entry name" value="NAD(P)-binding Rossmann-fold domains"/>
    <property type="match status" value="1"/>
</dbReference>
<dbReference type="OMA" id="NDSWIVE"/>
<dbReference type="PRINTS" id="PR01713">
    <property type="entry name" value="NUCEPIMERASE"/>
</dbReference>
<dbReference type="Proteomes" id="UP000243459">
    <property type="component" value="Chromosome 9"/>
</dbReference>
<keyword evidence="3" id="KW-0413">Isomerase</keyword>
<organism evidence="4 5">
    <name type="scientific">Asparagus officinalis</name>
    <name type="common">Garden asparagus</name>
    <dbReference type="NCBI Taxonomy" id="4686"/>
    <lineage>
        <taxon>Eukaryota</taxon>
        <taxon>Viridiplantae</taxon>
        <taxon>Streptophyta</taxon>
        <taxon>Embryophyta</taxon>
        <taxon>Tracheophyta</taxon>
        <taxon>Spermatophyta</taxon>
        <taxon>Magnoliopsida</taxon>
        <taxon>Liliopsida</taxon>
        <taxon>Asparagales</taxon>
        <taxon>Asparagaceae</taxon>
        <taxon>Asparagoideae</taxon>
        <taxon>Asparagus</taxon>
    </lineage>
</organism>
<sequence>MAYFSFTKDILNGKPITVFQTQDGKEVARDFTYIDDVVKGCLGSLDTAEKSTGSGGKKRGPAQLRVYNLGNTSPVPVGKLVGILEGLLGVKAKKNIVKMPRNGDVPFTHANVSLAAHDLGYQPRTDLATGLRKFVKWYVGYYGIKSPMKGGGLKE</sequence>
<evidence type="ECO:0000313" key="4">
    <source>
        <dbReference type="EMBL" id="ONK58314.1"/>
    </source>
</evidence>
<dbReference type="Gramene" id="ONK58314">
    <property type="protein sequence ID" value="ONK58314"/>
    <property type="gene ID" value="A4U43_C09F10930"/>
</dbReference>
<keyword evidence="2" id="KW-0520">NAD</keyword>
<name>A0A5P1E6S5_ASPOF</name>
<gene>
    <name evidence="4" type="ORF">A4U43_C09F10930</name>
</gene>